<evidence type="ECO:0000256" key="5">
    <source>
        <dbReference type="ARBA" id="ARBA00022840"/>
    </source>
</evidence>
<evidence type="ECO:0000259" key="7">
    <source>
        <dbReference type="PROSITE" id="PS50011"/>
    </source>
</evidence>
<keyword evidence="2" id="KW-0808">Transferase</keyword>
<evidence type="ECO:0000256" key="1">
    <source>
        <dbReference type="ARBA" id="ARBA00022527"/>
    </source>
</evidence>
<keyword evidence="6" id="KW-1133">Transmembrane helix</keyword>
<sequence>MTFIGNRYELLNCDGQLELNKIYKARDVFDNKKVLIKVVEHNEYMESNFITNLIDETTMINNIHSKYISKTIDVGVHCTELTTLYYMVSEYYNGITLVNMINGNYLHLEAIINIATQIVKALEILHENNVYHGNLNPTNILVDKDYNIRLLNFQTTKANNGINIRAGGEFRYLCPHQLCINFTDLDSDLFSLGIILFESIFKKLPFEEGKNEEEMLKNIDKGINWNQNIAINGNDKFINIIKKLLSRNEKYEYLQDILIDLSNVMYEKADIIDTEEINEDIEETIERPKKIKKRKILLAVSMISLVFITILSIL</sequence>
<keyword evidence="1 8" id="KW-0723">Serine/threonine-protein kinase</keyword>
<feature type="domain" description="Protein kinase" evidence="7">
    <location>
        <begin position="8"/>
        <end position="266"/>
    </location>
</feature>
<dbReference type="EMBL" id="LN650648">
    <property type="protein sequence ID" value="CEI73389.1"/>
    <property type="molecule type" value="Genomic_DNA"/>
</dbReference>
<accession>A0A2P2BSQ4</accession>
<evidence type="ECO:0000256" key="3">
    <source>
        <dbReference type="ARBA" id="ARBA00022741"/>
    </source>
</evidence>
<evidence type="ECO:0000256" key="6">
    <source>
        <dbReference type="SAM" id="Phobius"/>
    </source>
</evidence>
<dbReference type="GO" id="GO:0005524">
    <property type="term" value="F:ATP binding"/>
    <property type="evidence" value="ECO:0007669"/>
    <property type="project" value="UniProtKB-KW"/>
</dbReference>
<dbReference type="GO" id="GO:0004674">
    <property type="term" value="F:protein serine/threonine kinase activity"/>
    <property type="evidence" value="ECO:0007669"/>
    <property type="project" value="UniProtKB-KW"/>
</dbReference>
<evidence type="ECO:0000256" key="4">
    <source>
        <dbReference type="ARBA" id="ARBA00022777"/>
    </source>
</evidence>
<feature type="transmembrane region" description="Helical" evidence="6">
    <location>
        <begin position="296"/>
        <end position="313"/>
    </location>
</feature>
<keyword evidence="5" id="KW-0067">ATP-binding</keyword>
<dbReference type="Proteomes" id="UP000245695">
    <property type="component" value="Chromosome 1"/>
</dbReference>
<keyword evidence="6" id="KW-0812">Transmembrane</keyword>
<dbReference type="RefSeq" id="WP_092925048.1">
    <property type="nucleotide sequence ID" value="NZ_FJTZ01000012.1"/>
</dbReference>
<protein>
    <submittedName>
        <fullName evidence="8">Non-specific serine/threonine protein kinase</fullName>
    </submittedName>
</protein>
<dbReference type="InterPro" id="IPR000719">
    <property type="entry name" value="Prot_kinase_dom"/>
</dbReference>
<dbReference type="KEGG" id="rhom:FRIFI_1858"/>
<keyword evidence="3" id="KW-0547">Nucleotide-binding</keyword>
<dbReference type="InterPro" id="IPR011009">
    <property type="entry name" value="Kinase-like_dom_sf"/>
</dbReference>
<reference evidence="8 9" key="1">
    <citation type="submission" date="2014-09" db="EMBL/GenBank/DDBJ databases">
        <authorList>
            <person name="Hornung B.V."/>
        </authorList>
    </citation>
    <scope>NUCLEOTIDE SEQUENCE [LARGE SCALE GENOMIC DNA]</scope>
    <source>
        <strain evidence="8 9">FRIFI</strain>
    </source>
</reference>
<dbReference type="PROSITE" id="PS50011">
    <property type="entry name" value="PROTEIN_KINASE_DOM"/>
    <property type="match status" value="1"/>
</dbReference>
<dbReference type="Pfam" id="PF00069">
    <property type="entry name" value="Pkinase"/>
    <property type="match status" value="1"/>
</dbReference>
<keyword evidence="6" id="KW-0472">Membrane</keyword>
<evidence type="ECO:0000256" key="2">
    <source>
        <dbReference type="ARBA" id="ARBA00022679"/>
    </source>
</evidence>
<keyword evidence="4 8" id="KW-0418">Kinase</keyword>
<dbReference type="Gene3D" id="1.10.510.10">
    <property type="entry name" value="Transferase(Phosphotransferase) domain 1"/>
    <property type="match status" value="1"/>
</dbReference>
<evidence type="ECO:0000313" key="8">
    <source>
        <dbReference type="EMBL" id="CEI73389.1"/>
    </source>
</evidence>
<organism evidence="8 9">
    <name type="scientific">Romboutsia hominis</name>
    <dbReference type="NCBI Taxonomy" id="1507512"/>
    <lineage>
        <taxon>Bacteria</taxon>
        <taxon>Bacillati</taxon>
        <taxon>Bacillota</taxon>
        <taxon>Clostridia</taxon>
        <taxon>Peptostreptococcales</taxon>
        <taxon>Peptostreptococcaceae</taxon>
        <taxon>Romboutsia</taxon>
    </lineage>
</organism>
<name>A0A2P2BSQ4_9FIRM</name>
<dbReference type="SMART" id="SM00220">
    <property type="entry name" value="S_TKc"/>
    <property type="match status" value="1"/>
</dbReference>
<proteinExistence type="predicted"/>
<dbReference type="AlphaFoldDB" id="A0A2P2BSQ4"/>
<dbReference type="SUPFAM" id="SSF56112">
    <property type="entry name" value="Protein kinase-like (PK-like)"/>
    <property type="match status" value="1"/>
</dbReference>
<keyword evidence="9" id="KW-1185">Reference proteome</keyword>
<dbReference type="PANTHER" id="PTHR24351">
    <property type="entry name" value="RIBOSOMAL PROTEIN S6 KINASE"/>
    <property type="match status" value="1"/>
</dbReference>
<gene>
    <name evidence="8" type="ORF">FRIFI_1858</name>
</gene>
<evidence type="ECO:0000313" key="9">
    <source>
        <dbReference type="Proteomes" id="UP000245695"/>
    </source>
</evidence>